<dbReference type="InterPro" id="IPR007197">
    <property type="entry name" value="rSAM"/>
</dbReference>
<dbReference type="InterPro" id="IPR023862">
    <property type="entry name" value="CHP03960_rSAM"/>
</dbReference>
<proteinExistence type="predicted"/>
<comment type="caution">
    <text evidence="2">The sequence shown here is derived from an EMBL/GenBank/DDBJ whole genome shotgun (WGS) entry which is preliminary data.</text>
</comment>
<protein>
    <submittedName>
        <fullName evidence="2">TIGR03960 family B12-binding radical SAM protein</fullName>
    </submittedName>
</protein>
<dbReference type="SUPFAM" id="SSF102114">
    <property type="entry name" value="Radical SAM enzymes"/>
    <property type="match status" value="1"/>
</dbReference>
<dbReference type="SFLD" id="SFLDS00029">
    <property type="entry name" value="Radical_SAM"/>
    <property type="match status" value="1"/>
</dbReference>
<dbReference type="InterPro" id="IPR006638">
    <property type="entry name" value="Elp3/MiaA/NifB-like_rSAM"/>
</dbReference>
<evidence type="ECO:0000313" key="3">
    <source>
        <dbReference type="Proteomes" id="UP000253318"/>
    </source>
</evidence>
<feature type="domain" description="Radical SAM core" evidence="1">
    <location>
        <begin position="260"/>
        <end position="497"/>
    </location>
</feature>
<dbReference type="Proteomes" id="UP000253318">
    <property type="component" value="Unassembled WGS sequence"/>
</dbReference>
<dbReference type="EMBL" id="QEIN01000118">
    <property type="protein sequence ID" value="RCV57046.1"/>
    <property type="molecule type" value="Genomic_DNA"/>
</dbReference>
<sequence>MPIESVFPRLEALLPRVQKPIQYVGGELNSVVKDWDEAEVRWALMYPDAYEVGVPNQGVQILYEVLNEREGVLAERCYAVWPDLEQLMREHGIPHFTVDAHRPLGAFDVLGISFASEMGYTNMLTALDLAGVPLRAAERREEDPIVLAGGHSAFNPEPIADFLDAAVLGDGEEIALAITEVIREWKREGSPGGRDEVLLRLAATGGVYVPRFYDVDYLPDGRIERYRPNRPGVPWTVQKHTVMDLDQWPYPKNPIVPLAESVHERFSVEIFRGCTRGCRFCQAGMITRPVRERSKAVVSEMVEQGVRSSGFQEVGLLSLSSADHSEIGDIAKGLADRYEGTNTGLSLPSTRVDAFNIDLANELTRNGRRSGLTFAPEGGSERMRRVINKMVTEADLIRTVTAAYAAGWRQVKLYFMCGLPTETDEDVLAIADLAREVIRTGREVTGRRDIRCTVSIGGFVPKPQTPFQWAGQTPHEVVDARLRALRDALRADRAYGRSVGLRYHEGRPSIIEGLLSRGDRRVGAVIEAVWRDGGRFDGWSEHFSYERWTGCAERALAGEPVDLDWYTVRERERDEVLPWDHLDAGLDRGWLWQDWQDALHGEESVEVDDCRWNPCYDCGVCPTMGTEIQIGPTDRSKLLPLTVV</sequence>
<dbReference type="Gene3D" id="3.30.750.210">
    <property type="match status" value="1"/>
</dbReference>
<dbReference type="SMART" id="SM00729">
    <property type="entry name" value="Elp3"/>
    <property type="match status" value="1"/>
</dbReference>
<dbReference type="NCBIfam" id="TIGR03960">
    <property type="entry name" value="rSAM_fuse_unch"/>
    <property type="match status" value="1"/>
</dbReference>
<dbReference type="PANTHER" id="PTHR42731:SF1">
    <property type="entry name" value="RADICAL SAM DOMAIN PROTEIN"/>
    <property type="match status" value="1"/>
</dbReference>
<dbReference type="Gene3D" id="3.30.750.200">
    <property type="match status" value="1"/>
</dbReference>
<organism evidence="2 3">
    <name type="scientific">Marinitenerispora sediminis</name>
    <dbReference type="NCBI Taxonomy" id="1931232"/>
    <lineage>
        <taxon>Bacteria</taxon>
        <taxon>Bacillati</taxon>
        <taxon>Actinomycetota</taxon>
        <taxon>Actinomycetes</taxon>
        <taxon>Streptosporangiales</taxon>
        <taxon>Nocardiopsidaceae</taxon>
        <taxon>Marinitenerispora</taxon>
    </lineage>
</organism>
<dbReference type="Pfam" id="PF19864">
    <property type="entry name" value="Radical_SAM_N2"/>
    <property type="match status" value="1"/>
</dbReference>
<dbReference type="InterPro" id="IPR045784">
    <property type="entry name" value="Radical_SAM_N2"/>
</dbReference>
<dbReference type="Pfam" id="PF04055">
    <property type="entry name" value="Radical_SAM"/>
    <property type="match status" value="1"/>
</dbReference>
<accession>A0A368T3F2</accession>
<dbReference type="SFLD" id="SFLDG01082">
    <property type="entry name" value="B12-binding_domain_containing"/>
    <property type="match status" value="1"/>
</dbReference>
<name>A0A368T3F2_9ACTN</name>
<reference evidence="2 3" key="1">
    <citation type="submission" date="2018-04" db="EMBL/GenBank/DDBJ databases">
        <title>Novel actinobacteria from marine sediment.</title>
        <authorList>
            <person name="Ng Z.Y."/>
            <person name="Tan G.Y.A."/>
        </authorList>
    </citation>
    <scope>NUCLEOTIDE SEQUENCE [LARGE SCALE GENOMIC DNA]</scope>
    <source>
        <strain evidence="2 3">TPS81</strain>
    </source>
</reference>
<dbReference type="OrthoDB" id="9806827at2"/>
<gene>
    <name evidence="2" type="ORF">DEF24_15705</name>
</gene>
<dbReference type="PROSITE" id="PS51918">
    <property type="entry name" value="RADICAL_SAM"/>
    <property type="match status" value="1"/>
</dbReference>
<keyword evidence="3" id="KW-1185">Reference proteome</keyword>
<dbReference type="GO" id="GO:0003824">
    <property type="term" value="F:catalytic activity"/>
    <property type="evidence" value="ECO:0007669"/>
    <property type="project" value="InterPro"/>
</dbReference>
<dbReference type="RefSeq" id="WP_114399412.1">
    <property type="nucleotide sequence ID" value="NZ_QEIM01000123.1"/>
</dbReference>
<dbReference type="AlphaFoldDB" id="A0A368T3F2"/>
<dbReference type="InterPro" id="IPR058240">
    <property type="entry name" value="rSAM_sf"/>
</dbReference>
<dbReference type="CDD" id="cd01335">
    <property type="entry name" value="Radical_SAM"/>
    <property type="match status" value="1"/>
</dbReference>
<dbReference type="GO" id="GO:0051536">
    <property type="term" value="F:iron-sulfur cluster binding"/>
    <property type="evidence" value="ECO:0007669"/>
    <property type="project" value="InterPro"/>
</dbReference>
<dbReference type="PANTHER" id="PTHR42731">
    <property type="entry name" value="SLL1084 PROTEIN"/>
    <property type="match status" value="1"/>
</dbReference>
<evidence type="ECO:0000259" key="1">
    <source>
        <dbReference type="PROSITE" id="PS51918"/>
    </source>
</evidence>
<evidence type="ECO:0000313" key="2">
    <source>
        <dbReference type="EMBL" id="RCV57046.1"/>
    </source>
</evidence>